<evidence type="ECO:0000256" key="6">
    <source>
        <dbReference type="ARBA" id="ARBA00022692"/>
    </source>
</evidence>
<keyword evidence="9" id="KW-0472">Membrane</keyword>
<dbReference type="Pfam" id="PF03544">
    <property type="entry name" value="TonB_C"/>
    <property type="match status" value="1"/>
</dbReference>
<dbReference type="GO" id="GO:0005886">
    <property type="term" value="C:plasma membrane"/>
    <property type="evidence" value="ECO:0007669"/>
    <property type="project" value="UniProtKB-SubCell"/>
</dbReference>
<feature type="domain" description="TonB C-terminal" evidence="10">
    <location>
        <begin position="33"/>
        <end position="122"/>
    </location>
</feature>
<dbReference type="GO" id="GO:0055085">
    <property type="term" value="P:transmembrane transport"/>
    <property type="evidence" value="ECO:0007669"/>
    <property type="project" value="InterPro"/>
</dbReference>
<evidence type="ECO:0000256" key="7">
    <source>
        <dbReference type="ARBA" id="ARBA00022927"/>
    </source>
</evidence>
<evidence type="ECO:0000256" key="5">
    <source>
        <dbReference type="ARBA" id="ARBA00022519"/>
    </source>
</evidence>
<dbReference type="NCBIfam" id="TIGR01352">
    <property type="entry name" value="tonB_Cterm"/>
    <property type="match status" value="1"/>
</dbReference>
<comment type="subcellular location">
    <subcellularLocation>
        <location evidence="1">Cell inner membrane</location>
        <topology evidence="1">Single-pass membrane protein</topology>
        <orientation evidence="1">Periplasmic side</orientation>
    </subcellularLocation>
</comment>
<dbReference type="InterPro" id="IPR037682">
    <property type="entry name" value="TonB_C"/>
</dbReference>
<proteinExistence type="inferred from homology"/>
<evidence type="ECO:0000256" key="3">
    <source>
        <dbReference type="ARBA" id="ARBA00022448"/>
    </source>
</evidence>
<evidence type="ECO:0000256" key="8">
    <source>
        <dbReference type="ARBA" id="ARBA00022989"/>
    </source>
</evidence>
<evidence type="ECO:0000256" key="2">
    <source>
        <dbReference type="ARBA" id="ARBA00006555"/>
    </source>
</evidence>
<sequence length="122" mass="14024">LNPGAGGVGIYAGLNPKVSTDAIAEMKIFDLTEVDREPRPLVRIPPQYPPKLLLNRVSGRVDLLIVIDEEGRVTDHQVRRFTHNEFKREVTRVIRQWKFSPAMKDGRKVTVRKIQPFYFGKQ</sequence>
<dbReference type="InterPro" id="IPR006260">
    <property type="entry name" value="TonB/TolA_C"/>
</dbReference>
<dbReference type="PANTHER" id="PTHR33446">
    <property type="entry name" value="PROTEIN TONB-RELATED"/>
    <property type="match status" value="1"/>
</dbReference>
<keyword evidence="4" id="KW-1003">Cell membrane</keyword>
<reference evidence="11" key="1">
    <citation type="submission" date="2018-05" db="EMBL/GenBank/DDBJ databases">
        <authorList>
            <person name="Lanie J.A."/>
            <person name="Ng W.-L."/>
            <person name="Kazmierczak K.M."/>
            <person name="Andrzejewski T.M."/>
            <person name="Davidsen T.M."/>
            <person name="Wayne K.J."/>
            <person name="Tettelin H."/>
            <person name="Glass J.I."/>
            <person name="Rusch D."/>
            <person name="Podicherti R."/>
            <person name="Tsui H.-C.T."/>
            <person name="Winkler M.E."/>
        </authorList>
    </citation>
    <scope>NUCLEOTIDE SEQUENCE</scope>
</reference>
<evidence type="ECO:0000259" key="10">
    <source>
        <dbReference type="PROSITE" id="PS52015"/>
    </source>
</evidence>
<comment type="similarity">
    <text evidence="2">Belongs to the TonB family.</text>
</comment>
<keyword evidence="8" id="KW-1133">Transmembrane helix</keyword>
<name>A0A381ZFV3_9ZZZZ</name>
<evidence type="ECO:0000256" key="4">
    <source>
        <dbReference type="ARBA" id="ARBA00022475"/>
    </source>
</evidence>
<evidence type="ECO:0000256" key="9">
    <source>
        <dbReference type="ARBA" id="ARBA00023136"/>
    </source>
</evidence>
<keyword evidence="5" id="KW-0997">Cell inner membrane</keyword>
<dbReference type="PROSITE" id="PS52015">
    <property type="entry name" value="TONB_CTD"/>
    <property type="match status" value="1"/>
</dbReference>
<organism evidence="11">
    <name type="scientific">marine metagenome</name>
    <dbReference type="NCBI Taxonomy" id="408172"/>
    <lineage>
        <taxon>unclassified sequences</taxon>
        <taxon>metagenomes</taxon>
        <taxon>ecological metagenomes</taxon>
    </lineage>
</organism>
<feature type="non-terminal residue" evidence="11">
    <location>
        <position position="1"/>
    </location>
</feature>
<keyword evidence="3" id="KW-0813">Transport</keyword>
<keyword evidence="7" id="KW-0653">Protein transport</keyword>
<dbReference type="InterPro" id="IPR051045">
    <property type="entry name" value="TonB-dependent_transducer"/>
</dbReference>
<protein>
    <recommendedName>
        <fullName evidence="10">TonB C-terminal domain-containing protein</fullName>
    </recommendedName>
</protein>
<accession>A0A381ZFV3</accession>
<gene>
    <name evidence="11" type="ORF">METZ01_LOCUS140576</name>
</gene>
<evidence type="ECO:0000313" key="11">
    <source>
        <dbReference type="EMBL" id="SVA87722.1"/>
    </source>
</evidence>
<dbReference type="EMBL" id="UINC01021029">
    <property type="protein sequence ID" value="SVA87722.1"/>
    <property type="molecule type" value="Genomic_DNA"/>
</dbReference>
<evidence type="ECO:0000256" key="1">
    <source>
        <dbReference type="ARBA" id="ARBA00004383"/>
    </source>
</evidence>
<dbReference type="Gene3D" id="3.30.1150.10">
    <property type="match status" value="1"/>
</dbReference>
<dbReference type="GO" id="GO:0015031">
    <property type="term" value="P:protein transport"/>
    <property type="evidence" value="ECO:0007669"/>
    <property type="project" value="UniProtKB-KW"/>
</dbReference>
<dbReference type="SUPFAM" id="SSF74653">
    <property type="entry name" value="TolA/TonB C-terminal domain"/>
    <property type="match status" value="1"/>
</dbReference>
<dbReference type="AlphaFoldDB" id="A0A381ZFV3"/>
<keyword evidence="6" id="KW-0812">Transmembrane</keyword>